<feature type="compositionally biased region" description="Basic and acidic residues" evidence="1">
    <location>
        <begin position="258"/>
        <end position="270"/>
    </location>
</feature>
<dbReference type="Proteomes" id="UP001180754">
    <property type="component" value="Unassembled WGS sequence"/>
</dbReference>
<dbReference type="RefSeq" id="WP_311728734.1">
    <property type="nucleotide sequence ID" value="NZ_JAVRFD010000024.1"/>
</dbReference>
<sequence>MAAYETPQPLTPSRLRAHFDPLPFPARMSALARYARTLSPDACATLRAALDSSPEPDDRHLALFLAVARRDLDAVAAALADPLLRRRALSAAIRLPVPEAALARLALDESRSVRHETYRVLRVGRRTGLADRLLPRAHTAYGPTDAARLLPACSPGVAAEWLPRLDPPIGVLHTLARTAPAAVAARLAADYQARDDYGRRRLARRHRLLAAAVAERDTDAGLLLLERAPALIDGRGTVALLRKPRQVLAILRRAADRTDADHRGESERTPALRPPTGPLPRSVLRALRALTPEELAELAEASFGGFRWYGADRLDITPDPLLALLPAAARRRVVEARLPARGPGRRTRLNALAALDPADRADLMRPVLARADRSPLLRNQLLAVVPLADAEPILLEGAASHRPYERALAWRTLIACAELNADPAAFARTVAACERAWHDREEVRLAALGQVAGASPRMLTAVPLSVLRDAALTTVHSRDSTSATVAAAERWLRRTTESAAARGDAERAARVARLLCQVVGDPRRRGPVAPLRLDARAAAAIWAGTAPDPLGDAADRRPSPPAHVDRADGRAERRLPTSRLVPLAELLTPHLPALPELDAFVGHTAFDGEDPGSAVRAAVAWLAAPATRERRCAQLVAADVSFATLEPVLRTLATRRTDLLEDVLRAARHGLRGQLSGRAANCWVPRLPCSLTGRWTARARHLLATHLAAVAADDEAPPRARADAAALVRDPALLADLASGAPQPVAAAALTALSESAALHAHNVATPPTRTDPRPDPTPRDSATRDVPGPGRMLGGDRTGGQASDGVAPVREALEDVPDDVPEGAAPNAVADSDTPALDAYGPVADAPHTPPDVLSFLLRHAGTGGARGRAAMAGVRRLLGGVPDRRAVSLLAPVARLVTTPVGSRKEAARALAELPGDGAFAALLAAWDEPGQHRDVRVVLARSLLARVDAPGVADRLTEQVHESAVREAVIVSDPEAAGIRTRSAYASFLAGVVRTGDDAAARAACAALPHCVAVGAAGGFEDGVGALTAAAVATHRPSRVRRAAVDALGRLPGDEGGAALRRVFETLVARTRTETGAGEGSGRASRADALRRLADCGSAVISRLVQESAGELPTGELAQGDAVVDALLAAGLRRQATSAVLSLACAGLSRGDPGLGRWERYLSLVQERPDRLHFFDHFAFDHEDERVRAAVRSVVGVLRERGDAPGGLTALVLVKAMGARNGWQDPWRAELDALCGHADPDTAEAALLVDPCRRR</sequence>
<evidence type="ECO:0000313" key="2">
    <source>
        <dbReference type="EMBL" id="MDT0548173.1"/>
    </source>
</evidence>
<feature type="region of interest" description="Disordered" evidence="1">
    <location>
        <begin position="762"/>
        <end position="805"/>
    </location>
</feature>
<feature type="region of interest" description="Disordered" evidence="1">
    <location>
        <begin position="818"/>
        <end position="846"/>
    </location>
</feature>
<gene>
    <name evidence="2" type="ORF">RND15_36610</name>
</gene>
<feature type="region of interest" description="Disordered" evidence="1">
    <location>
        <begin position="258"/>
        <end position="278"/>
    </location>
</feature>
<protein>
    <recommendedName>
        <fullName evidence="4">HEAT repeat-containing protein</fullName>
    </recommendedName>
</protein>
<proteinExistence type="predicted"/>
<evidence type="ECO:0000313" key="3">
    <source>
        <dbReference type="Proteomes" id="UP001180754"/>
    </source>
</evidence>
<dbReference type="SMART" id="SM00567">
    <property type="entry name" value="EZ_HEAT"/>
    <property type="match status" value="2"/>
</dbReference>
<evidence type="ECO:0000256" key="1">
    <source>
        <dbReference type="SAM" id="MobiDB-lite"/>
    </source>
</evidence>
<comment type="caution">
    <text evidence="2">The sequence shown here is derived from an EMBL/GenBank/DDBJ whole genome shotgun (WGS) entry which is preliminary data.</text>
</comment>
<keyword evidence="3" id="KW-1185">Reference proteome</keyword>
<name>A0ABU2XTM0_9ACTN</name>
<evidence type="ECO:0008006" key="4">
    <source>
        <dbReference type="Google" id="ProtNLM"/>
    </source>
</evidence>
<accession>A0ABU2XTM0</accession>
<feature type="region of interest" description="Disordered" evidence="1">
    <location>
        <begin position="547"/>
        <end position="573"/>
    </location>
</feature>
<organism evidence="2 3">
    <name type="scientific">Streptomyces lonegramiae</name>
    <dbReference type="NCBI Taxonomy" id="3075524"/>
    <lineage>
        <taxon>Bacteria</taxon>
        <taxon>Bacillati</taxon>
        <taxon>Actinomycetota</taxon>
        <taxon>Actinomycetes</taxon>
        <taxon>Kitasatosporales</taxon>
        <taxon>Streptomycetaceae</taxon>
        <taxon>Streptomyces</taxon>
    </lineage>
</organism>
<reference evidence="2" key="1">
    <citation type="submission" date="2024-05" db="EMBL/GenBank/DDBJ databases">
        <title>30 novel species of actinomycetes from the DSMZ collection.</title>
        <authorList>
            <person name="Nouioui I."/>
        </authorList>
    </citation>
    <scope>NUCLEOTIDE SEQUENCE</scope>
    <source>
        <strain evidence="2">DSM 41529</strain>
    </source>
</reference>
<dbReference type="InterPro" id="IPR004155">
    <property type="entry name" value="PBS_lyase_HEAT"/>
</dbReference>
<dbReference type="EMBL" id="JAVRFD010000024">
    <property type="protein sequence ID" value="MDT0548173.1"/>
    <property type="molecule type" value="Genomic_DNA"/>
</dbReference>
<feature type="compositionally biased region" description="Basic and acidic residues" evidence="1">
    <location>
        <begin position="553"/>
        <end position="573"/>
    </location>
</feature>
<feature type="compositionally biased region" description="Basic and acidic residues" evidence="1">
    <location>
        <begin position="771"/>
        <end position="784"/>
    </location>
</feature>